<dbReference type="OrthoDB" id="10250282at2759"/>
<dbReference type="EMBL" id="KN832890">
    <property type="protein sequence ID" value="KIM94341.1"/>
    <property type="molecule type" value="Genomic_DNA"/>
</dbReference>
<dbReference type="SUPFAM" id="SSF56601">
    <property type="entry name" value="beta-lactamase/transpeptidase-like"/>
    <property type="match status" value="1"/>
</dbReference>
<proteinExistence type="predicted"/>
<dbReference type="InParanoid" id="A0A0C3GVK2"/>
<reference evidence="4" key="2">
    <citation type="submission" date="2015-01" db="EMBL/GenBank/DDBJ databases">
        <title>Evolutionary Origins and Diversification of the Mycorrhizal Mutualists.</title>
        <authorList>
            <consortium name="DOE Joint Genome Institute"/>
            <consortium name="Mycorrhizal Genomics Consortium"/>
            <person name="Kohler A."/>
            <person name="Kuo A."/>
            <person name="Nagy L.G."/>
            <person name="Floudas D."/>
            <person name="Copeland A."/>
            <person name="Barry K.W."/>
            <person name="Cichocki N."/>
            <person name="Veneault-Fourrey C."/>
            <person name="LaButti K."/>
            <person name="Lindquist E.A."/>
            <person name="Lipzen A."/>
            <person name="Lundell T."/>
            <person name="Morin E."/>
            <person name="Murat C."/>
            <person name="Riley R."/>
            <person name="Ohm R."/>
            <person name="Sun H."/>
            <person name="Tunlid A."/>
            <person name="Henrissat B."/>
            <person name="Grigoriev I.V."/>
            <person name="Hibbett D.S."/>
            <person name="Martin F."/>
        </authorList>
    </citation>
    <scope>NUCLEOTIDE SEQUENCE [LARGE SCALE GENOMIC DNA]</scope>
    <source>
        <strain evidence="4">Zn</strain>
    </source>
</reference>
<dbReference type="AlphaFoldDB" id="A0A0C3GVK2"/>
<accession>A0A0C3GVK2</accession>
<reference evidence="3 4" key="1">
    <citation type="submission" date="2014-04" db="EMBL/GenBank/DDBJ databases">
        <authorList>
            <consortium name="DOE Joint Genome Institute"/>
            <person name="Kuo A."/>
            <person name="Martino E."/>
            <person name="Perotto S."/>
            <person name="Kohler A."/>
            <person name="Nagy L.G."/>
            <person name="Floudas D."/>
            <person name="Copeland A."/>
            <person name="Barry K.W."/>
            <person name="Cichocki N."/>
            <person name="Veneault-Fourrey C."/>
            <person name="LaButti K."/>
            <person name="Lindquist E.A."/>
            <person name="Lipzen A."/>
            <person name="Lundell T."/>
            <person name="Morin E."/>
            <person name="Murat C."/>
            <person name="Sun H."/>
            <person name="Tunlid A."/>
            <person name="Henrissat B."/>
            <person name="Grigoriev I.V."/>
            <person name="Hibbett D.S."/>
            <person name="Martin F."/>
            <person name="Nordberg H.P."/>
            <person name="Cantor M.N."/>
            <person name="Hua S.X."/>
        </authorList>
    </citation>
    <scope>NUCLEOTIDE SEQUENCE [LARGE SCALE GENOMIC DNA]</scope>
    <source>
        <strain evidence="3 4">Zn</strain>
    </source>
</reference>
<dbReference type="InterPro" id="IPR001466">
    <property type="entry name" value="Beta-lactam-related"/>
</dbReference>
<gene>
    <name evidence="3" type="ORF">OIDMADRAFT_136039</name>
</gene>
<name>A0A0C3GVK2_OIDMZ</name>
<dbReference type="STRING" id="913774.A0A0C3GVK2"/>
<dbReference type="InterPro" id="IPR012338">
    <property type="entry name" value="Beta-lactam/transpept-like"/>
</dbReference>
<evidence type="ECO:0000259" key="2">
    <source>
        <dbReference type="Pfam" id="PF26335"/>
    </source>
</evidence>
<protein>
    <submittedName>
        <fullName evidence="3">Uncharacterized protein</fullName>
    </submittedName>
</protein>
<dbReference type="InterPro" id="IPR051478">
    <property type="entry name" value="Beta-lactamase-like_AB/R"/>
</dbReference>
<dbReference type="HOGENOM" id="CLU_019706_0_0_1"/>
<organism evidence="3 4">
    <name type="scientific">Oidiodendron maius (strain Zn)</name>
    <dbReference type="NCBI Taxonomy" id="913774"/>
    <lineage>
        <taxon>Eukaryota</taxon>
        <taxon>Fungi</taxon>
        <taxon>Dikarya</taxon>
        <taxon>Ascomycota</taxon>
        <taxon>Pezizomycotina</taxon>
        <taxon>Leotiomycetes</taxon>
        <taxon>Leotiomycetes incertae sedis</taxon>
        <taxon>Myxotrichaceae</taxon>
        <taxon>Oidiodendron</taxon>
    </lineage>
</organism>
<keyword evidence="4" id="KW-1185">Reference proteome</keyword>
<evidence type="ECO:0000259" key="1">
    <source>
        <dbReference type="Pfam" id="PF00144"/>
    </source>
</evidence>
<dbReference type="InterPro" id="IPR058664">
    <property type="entry name" value="ARB_00930-like_C"/>
</dbReference>
<feature type="domain" description="Beta-lactamase-like ARB-00930-like C-terminal" evidence="2">
    <location>
        <begin position="374"/>
        <end position="519"/>
    </location>
</feature>
<sequence>MITANLTAALVAANGGADENSLAVRVISIYESDPLFEFYHTASSISSAGAQEVNADTVFRIGSISKLFTVYTLLLRGGFDIFEDPVTKYVPELRQIADCHDFNPLEDVDWKDITVGALASQLSGILRDYNHADLATQGLPIEAIGLPPLPPGDIPKCDGNETQPTCSRQEFFQGLPKQPPVFPVWATPAYSNSNFRILSYVVEAMTKTDFGATVENEVLQPLGLSNTYTLKPTDSLGIIPDGDSSWGQDVGQDLPTAGFYSSVKDLCNLGRAILGASQLTMAESRRWLKPLSHTASLLKSIGMPWEIFRQPTTDHVVDFYTKGGGLGAYNSIVVLIPDYDVIFSVLTAGPDIYLVSNAAEIVRQNIMPVLDAAAREQAKSQYVGDYCVSSHGNITDHMTLSIDQGPGILIENWISSGQDLLAAASNYAVSTGSGPLQTLRIYPTGLETPGKVAFRAAFNTSDPSPSDANGIFSPGVDAWGDVDSLVYGQKPTDLFLFQVDSHGIAQTIECSALRKELPRC</sequence>
<dbReference type="Pfam" id="PF00144">
    <property type="entry name" value="Beta-lactamase"/>
    <property type="match status" value="1"/>
</dbReference>
<feature type="domain" description="Beta-lactamase-related" evidence="1">
    <location>
        <begin position="49"/>
        <end position="349"/>
    </location>
</feature>
<dbReference type="Proteomes" id="UP000054321">
    <property type="component" value="Unassembled WGS sequence"/>
</dbReference>
<dbReference type="Gene3D" id="3.40.710.10">
    <property type="entry name" value="DD-peptidase/beta-lactamase superfamily"/>
    <property type="match status" value="1"/>
</dbReference>
<dbReference type="PANTHER" id="PTHR22935:SF97">
    <property type="entry name" value="BETA-LACTAMASE-RELATED DOMAIN-CONTAINING PROTEIN"/>
    <property type="match status" value="1"/>
</dbReference>
<evidence type="ECO:0000313" key="3">
    <source>
        <dbReference type="EMBL" id="KIM94341.1"/>
    </source>
</evidence>
<dbReference type="Pfam" id="PF26335">
    <property type="entry name" value="ARB_00930_C"/>
    <property type="match status" value="1"/>
</dbReference>
<dbReference type="PANTHER" id="PTHR22935">
    <property type="entry name" value="PENICILLIN-BINDING PROTEIN"/>
    <property type="match status" value="1"/>
</dbReference>
<evidence type="ECO:0000313" key="4">
    <source>
        <dbReference type="Proteomes" id="UP000054321"/>
    </source>
</evidence>